<evidence type="ECO:0000313" key="6">
    <source>
        <dbReference type="Proteomes" id="UP000504612"/>
    </source>
</evidence>
<keyword evidence="4" id="KW-0732">Signal</keyword>
<dbReference type="Proteomes" id="UP000504612">
    <property type="component" value="Unplaced"/>
</dbReference>
<evidence type="ECO:0000256" key="2">
    <source>
        <dbReference type="ARBA" id="ARBA00022525"/>
    </source>
</evidence>
<evidence type="ECO:0000256" key="4">
    <source>
        <dbReference type="SAM" id="SignalP"/>
    </source>
</evidence>
<proteinExistence type="predicted"/>
<evidence type="ECO:0000259" key="5">
    <source>
        <dbReference type="Pfam" id="PF00021"/>
    </source>
</evidence>
<comment type="subcellular location">
    <subcellularLocation>
        <location evidence="1">Secreted</location>
    </subcellularLocation>
</comment>
<dbReference type="AlphaFoldDB" id="A0A6J1VSV0"/>
<dbReference type="GO" id="GO:0005576">
    <property type="term" value="C:extracellular region"/>
    <property type="evidence" value="ECO:0007669"/>
    <property type="project" value="UniProtKB-SubCell"/>
</dbReference>
<evidence type="ECO:0000256" key="3">
    <source>
        <dbReference type="ARBA" id="ARBA00023157"/>
    </source>
</evidence>
<dbReference type="SUPFAM" id="SSF57302">
    <property type="entry name" value="Snake toxin-like"/>
    <property type="match status" value="1"/>
</dbReference>
<keyword evidence="6" id="KW-1185">Reference proteome</keyword>
<dbReference type="KEGG" id="nss:113427737"/>
<gene>
    <name evidence="7" type="primary">LY6G6C</name>
</gene>
<evidence type="ECO:0000256" key="1">
    <source>
        <dbReference type="ARBA" id="ARBA00004613"/>
    </source>
</evidence>
<feature type="domain" description="UPAR/Ly6" evidence="5">
    <location>
        <begin position="19"/>
        <end position="100"/>
    </location>
</feature>
<organism evidence="6 7">
    <name type="scientific">Notechis scutatus</name>
    <name type="common">mainland tiger snake</name>
    <dbReference type="NCBI Taxonomy" id="8663"/>
    <lineage>
        <taxon>Eukaryota</taxon>
        <taxon>Metazoa</taxon>
        <taxon>Chordata</taxon>
        <taxon>Craniata</taxon>
        <taxon>Vertebrata</taxon>
        <taxon>Euteleostomi</taxon>
        <taxon>Lepidosauria</taxon>
        <taxon>Squamata</taxon>
        <taxon>Bifurcata</taxon>
        <taxon>Unidentata</taxon>
        <taxon>Episquamata</taxon>
        <taxon>Toxicofera</taxon>
        <taxon>Serpentes</taxon>
        <taxon>Colubroidea</taxon>
        <taxon>Elapidae</taxon>
        <taxon>Hydrophiinae</taxon>
        <taxon>Notechis</taxon>
    </lineage>
</organism>
<dbReference type="InterPro" id="IPR016054">
    <property type="entry name" value="LY6_UPA_recep-like"/>
</dbReference>
<name>A0A6J1VSV0_9SAUR</name>
<dbReference type="RefSeq" id="XP_026546051.1">
    <property type="nucleotide sequence ID" value="XM_026690266.1"/>
</dbReference>
<protein>
    <submittedName>
        <fullName evidence="7">Lymphocyte antigen 6 complex locus protein G6c</fullName>
    </submittedName>
</protein>
<dbReference type="GeneID" id="113427737"/>
<accession>A0A6J1VSV0</accession>
<evidence type="ECO:0000313" key="7">
    <source>
        <dbReference type="RefSeq" id="XP_026546051.1"/>
    </source>
</evidence>
<dbReference type="Pfam" id="PF00021">
    <property type="entry name" value="UPAR_LY6"/>
    <property type="match status" value="1"/>
</dbReference>
<sequence length="101" mass="11603">MKNFVLLAFSVLLFCTIAQGLVCNVCKYKVGFVCLRPGEPCKPKDGQLCEVAEVYLAGFLFFRRYGCGEYRELCGKTERRDTPFRRTYKRTCCSTDLCNKD</sequence>
<dbReference type="InterPro" id="IPR045860">
    <property type="entry name" value="Snake_toxin-like_sf"/>
</dbReference>
<feature type="signal peptide" evidence="4">
    <location>
        <begin position="1"/>
        <end position="20"/>
    </location>
</feature>
<reference evidence="7" key="1">
    <citation type="submission" date="2025-08" db="UniProtKB">
        <authorList>
            <consortium name="RefSeq"/>
        </authorList>
    </citation>
    <scope>IDENTIFICATION</scope>
</reference>
<keyword evidence="3" id="KW-1015">Disulfide bond</keyword>
<dbReference type="CTD" id="80740"/>
<keyword evidence="2" id="KW-0964">Secreted</keyword>
<feature type="chain" id="PRO_5026833761" evidence="4">
    <location>
        <begin position="21"/>
        <end position="101"/>
    </location>
</feature>